<dbReference type="RefSeq" id="XP_065328436.1">
    <property type="nucleotide sequence ID" value="XM_065472364.1"/>
</dbReference>
<organism evidence="4 5">
    <name type="scientific">Vairimorpha necatrix</name>
    <dbReference type="NCBI Taxonomy" id="6039"/>
    <lineage>
        <taxon>Eukaryota</taxon>
        <taxon>Fungi</taxon>
        <taxon>Fungi incertae sedis</taxon>
        <taxon>Microsporidia</taxon>
        <taxon>Nosematidae</taxon>
        <taxon>Vairimorpha</taxon>
    </lineage>
</organism>
<dbReference type="GO" id="GO:0000122">
    <property type="term" value="P:negative regulation of transcription by RNA polymerase II"/>
    <property type="evidence" value="ECO:0007669"/>
    <property type="project" value="InterPro"/>
</dbReference>
<dbReference type="SUPFAM" id="SSF47113">
    <property type="entry name" value="Histone-fold"/>
    <property type="match status" value="1"/>
</dbReference>
<dbReference type="GO" id="GO:0046982">
    <property type="term" value="F:protein heterodimerization activity"/>
    <property type="evidence" value="ECO:0007669"/>
    <property type="project" value="InterPro"/>
</dbReference>
<proteinExistence type="predicted"/>
<dbReference type="EMBL" id="CP142726">
    <property type="protein sequence ID" value="WUR02291.1"/>
    <property type="molecule type" value="Genomic_DNA"/>
</dbReference>
<keyword evidence="2" id="KW-0539">Nucleus</keyword>
<evidence type="ECO:0000256" key="2">
    <source>
        <dbReference type="ARBA" id="ARBA00023242"/>
    </source>
</evidence>
<dbReference type="GO" id="GO:0016251">
    <property type="term" value="F:RNA polymerase II general transcription initiation factor activity"/>
    <property type="evidence" value="ECO:0007669"/>
    <property type="project" value="TreeGrafter"/>
</dbReference>
<sequence>MSYENRDEENSLPKSTVERFVSSCLPKQVTVSKDAKEMFLNCSLEFIKLISVQSAAICEKDKKKTIAFEYFFKALEDKGFGEFVGTCKEYQEMYEKYMKAKPSKINKFKSSGLSLEELHNQQLELFKNAKQEFDKTMNGSEET</sequence>
<gene>
    <name evidence="4" type="ORF">VNE69_01229</name>
</gene>
<dbReference type="Gene3D" id="1.10.20.10">
    <property type="entry name" value="Histone, subunit A"/>
    <property type="match status" value="1"/>
</dbReference>
<dbReference type="CDD" id="cd22905">
    <property type="entry name" value="HFD_Dr1"/>
    <property type="match status" value="1"/>
</dbReference>
<feature type="domain" description="Transcription factor CBF/NF-Y/archaeal histone" evidence="3">
    <location>
        <begin position="11"/>
        <end position="69"/>
    </location>
</feature>
<reference evidence="4" key="1">
    <citation type="journal article" date="2024" name="BMC Genomics">
        <title>Functional annotation of a divergent genome using sequence and structure-based similarity.</title>
        <authorList>
            <person name="Svedberg D."/>
            <person name="Winiger R.R."/>
            <person name="Berg A."/>
            <person name="Sharma H."/>
            <person name="Tellgren-Roth C."/>
            <person name="Debrunner-Vossbrinck B.A."/>
            <person name="Vossbrinck C.R."/>
            <person name="Barandun J."/>
        </authorList>
    </citation>
    <scope>NUCLEOTIDE SEQUENCE</scope>
    <source>
        <strain evidence="4">Illinois isolate</strain>
    </source>
</reference>
<dbReference type="PANTHER" id="PTHR46138:SF1">
    <property type="entry name" value="PROTEIN DR1"/>
    <property type="match status" value="1"/>
</dbReference>
<dbReference type="Pfam" id="PF00808">
    <property type="entry name" value="CBFD_NFYB_HMF"/>
    <property type="match status" value="1"/>
</dbReference>
<dbReference type="InterPro" id="IPR003958">
    <property type="entry name" value="CBFA_NFYB_domain"/>
</dbReference>
<comment type="subcellular location">
    <subcellularLocation>
        <location evidence="1">Nucleus</location>
    </subcellularLocation>
</comment>
<dbReference type="Proteomes" id="UP001334084">
    <property type="component" value="Chromosome 1"/>
</dbReference>
<dbReference type="InterPro" id="IPR009072">
    <property type="entry name" value="Histone-fold"/>
</dbReference>
<dbReference type="GeneID" id="90540093"/>
<dbReference type="InterPro" id="IPR042225">
    <property type="entry name" value="Ncb2"/>
</dbReference>
<dbReference type="AlphaFoldDB" id="A0AAX4J8M7"/>
<evidence type="ECO:0000313" key="4">
    <source>
        <dbReference type="EMBL" id="WUR02291.1"/>
    </source>
</evidence>
<accession>A0AAX4J8M7</accession>
<evidence type="ECO:0000256" key="1">
    <source>
        <dbReference type="ARBA" id="ARBA00004123"/>
    </source>
</evidence>
<dbReference type="GO" id="GO:0017054">
    <property type="term" value="C:negative cofactor 2 complex"/>
    <property type="evidence" value="ECO:0007669"/>
    <property type="project" value="InterPro"/>
</dbReference>
<dbReference type="GO" id="GO:0017025">
    <property type="term" value="F:TBP-class protein binding"/>
    <property type="evidence" value="ECO:0007669"/>
    <property type="project" value="TreeGrafter"/>
</dbReference>
<keyword evidence="5" id="KW-1185">Reference proteome</keyword>
<dbReference type="GO" id="GO:0051123">
    <property type="term" value="P:RNA polymerase II preinitiation complex assembly"/>
    <property type="evidence" value="ECO:0007669"/>
    <property type="project" value="TreeGrafter"/>
</dbReference>
<protein>
    <submittedName>
        <fullName evidence="4">Transcription regulator NC2 beta chain (NCB2)</fullName>
    </submittedName>
</protein>
<evidence type="ECO:0000259" key="3">
    <source>
        <dbReference type="Pfam" id="PF00808"/>
    </source>
</evidence>
<evidence type="ECO:0000313" key="5">
    <source>
        <dbReference type="Proteomes" id="UP001334084"/>
    </source>
</evidence>
<dbReference type="PANTHER" id="PTHR46138">
    <property type="entry name" value="PROTEIN DR1"/>
    <property type="match status" value="1"/>
</dbReference>
<dbReference type="KEGG" id="vnx:VNE69_01229"/>
<name>A0AAX4J8M7_9MICR</name>